<feature type="region of interest" description="Disordered" evidence="1">
    <location>
        <begin position="1"/>
        <end position="20"/>
    </location>
</feature>
<evidence type="ECO:0000256" key="1">
    <source>
        <dbReference type="SAM" id="MobiDB-lite"/>
    </source>
</evidence>
<dbReference type="GeneID" id="69034547"/>
<dbReference type="HOGENOM" id="CLU_1554806_0_0_1"/>
<dbReference type="InParanoid" id="C0NF64"/>
<keyword evidence="3" id="KW-1185">Reference proteome</keyword>
<name>C0NF64_AJECG</name>
<dbReference type="RefSeq" id="XP_045290366.1">
    <property type="nucleotide sequence ID" value="XM_045428580.1"/>
</dbReference>
<accession>C0NF64</accession>
<proteinExistence type="predicted"/>
<sequence>MKGKIRQITHAQPGIRPRKTTNYNWAGRVLGRNTRFDGKLTREQAVQHSEPWVARPQESKAQGPQGIGGAVVPAAGNQGNVGRKAGETVPEGKPVLQITDWPIGYSGDSPFEKSVFSKIFLPDQTDVQMEYCNAEQLSCDRQPGSSFAKEQQSGDRPTMLHQEAFARGLDLF</sequence>
<dbReference type="EMBL" id="GG663364">
    <property type="protein sequence ID" value="EEH09885.1"/>
    <property type="molecule type" value="Genomic_DNA"/>
</dbReference>
<dbReference type="Proteomes" id="UP000001631">
    <property type="component" value="Unassembled WGS sequence"/>
</dbReference>
<dbReference type="AlphaFoldDB" id="C0NF64"/>
<reference evidence="2" key="1">
    <citation type="submission" date="2009-02" db="EMBL/GenBank/DDBJ databases">
        <title>The Genome Sequence of Ajellomyces capsulatus strain G186AR.</title>
        <authorList>
            <consortium name="The Broad Institute Genome Sequencing Platform"/>
            <person name="Champion M."/>
            <person name="Cuomo C."/>
            <person name="Ma L.-J."/>
            <person name="Henn M.R."/>
            <person name="Sil A."/>
            <person name="Goldman B."/>
            <person name="Young S.K."/>
            <person name="Kodira C.D."/>
            <person name="Zeng Q."/>
            <person name="Koehrsen M."/>
            <person name="Alvarado L."/>
            <person name="Berlin A."/>
            <person name="Borenstein D."/>
            <person name="Chen Z."/>
            <person name="Engels R."/>
            <person name="Freedman E."/>
            <person name="Gellesch M."/>
            <person name="Goldberg J."/>
            <person name="Griggs A."/>
            <person name="Gujja S."/>
            <person name="Heiman D."/>
            <person name="Hepburn T."/>
            <person name="Howarth C."/>
            <person name="Jen D."/>
            <person name="Larson L."/>
            <person name="Lewis B."/>
            <person name="Mehta T."/>
            <person name="Park D."/>
            <person name="Pearson M."/>
            <person name="Roberts A."/>
            <person name="Saif S."/>
            <person name="Shea T."/>
            <person name="Shenoy N."/>
            <person name="Sisk P."/>
            <person name="Stolte C."/>
            <person name="Sykes S."/>
            <person name="Walk T."/>
            <person name="White J."/>
            <person name="Yandava C."/>
            <person name="Klein B."/>
            <person name="McEwen J.G."/>
            <person name="Puccia R."/>
            <person name="Goldman G.H."/>
            <person name="Felipe M.S."/>
            <person name="Nino-Vega G."/>
            <person name="San-Blas G."/>
            <person name="Taylor J."/>
            <person name="Mendoza L."/>
            <person name="Galagan J."/>
            <person name="Nusbaum C."/>
            <person name="Birren B."/>
        </authorList>
    </citation>
    <scope>NUCLEOTIDE SEQUENCE</scope>
    <source>
        <strain evidence="2">G186AR</strain>
    </source>
</reference>
<gene>
    <name evidence="2" type="ORF">HCBG_01530</name>
</gene>
<evidence type="ECO:0000313" key="3">
    <source>
        <dbReference type="Proteomes" id="UP000001631"/>
    </source>
</evidence>
<evidence type="ECO:0000313" key="2">
    <source>
        <dbReference type="EMBL" id="EEH09885.1"/>
    </source>
</evidence>
<feature type="region of interest" description="Disordered" evidence="1">
    <location>
        <begin position="47"/>
        <end position="66"/>
    </location>
</feature>
<organism evidence="2 3">
    <name type="scientific">Ajellomyces capsulatus (strain G186AR / H82 / ATCC MYA-2454 / RMSCC 2432)</name>
    <name type="common">Darling's disease fungus</name>
    <name type="synonym">Histoplasma capsulatum</name>
    <dbReference type="NCBI Taxonomy" id="447093"/>
    <lineage>
        <taxon>Eukaryota</taxon>
        <taxon>Fungi</taxon>
        <taxon>Dikarya</taxon>
        <taxon>Ascomycota</taxon>
        <taxon>Pezizomycotina</taxon>
        <taxon>Eurotiomycetes</taxon>
        <taxon>Eurotiomycetidae</taxon>
        <taxon>Onygenales</taxon>
        <taxon>Ajellomycetaceae</taxon>
        <taxon>Histoplasma</taxon>
    </lineage>
</organism>
<protein>
    <submittedName>
        <fullName evidence="2">Uncharacterized protein</fullName>
    </submittedName>
</protein>
<feature type="region of interest" description="Disordered" evidence="1">
    <location>
        <begin position="72"/>
        <end position="93"/>
    </location>
</feature>